<dbReference type="RefSeq" id="WP_012618652.1">
    <property type="nucleotide sequence ID" value="NC_011832.1"/>
</dbReference>
<gene>
    <name evidence="2" type="ordered locus">Mpal_2034</name>
</gene>
<evidence type="ECO:0000313" key="2">
    <source>
        <dbReference type="EMBL" id="ACL17333.1"/>
    </source>
</evidence>
<dbReference type="KEGG" id="mpl:Mpal_2034"/>
<dbReference type="EMBL" id="CP001338">
    <property type="protein sequence ID" value="ACL17333.1"/>
    <property type="molecule type" value="Genomic_DNA"/>
</dbReference>
<dbReference type="AlphaFoldDB" id="B8GDI2"/>
<name>B8GDI2_METPE</name>
<dbReference type="Proteomes" id="UP000002457">
    <property type="component" value="Chromosome"/>
</dbReference>
<sequence>MDSTKTSKYEIRAMEAEQRFTTAATDEQGKHLFWLGYWSAQKSFEAGTGFTLEECETMLFDLGTIPYETPRGWPSTEFWLGYIEAIFEDRRDEEGTGTSTGITVEYDLGEDEEAD</sequence>
<dbReference type="HOGENOM" id="CLU_2103530_0_0_2"/>
<protein>
    <submittedName>
        <fullName evidence="2">Uncharacterized protein</fullName>
    </submittedName>
</protein>
<evidence type="ECO:0000256" key="1">
    <source>
        <dbReference type="SAM" id="MobiDB-lite"/>
    </source>
</evidence>
<evidence type="ECO:0000313" key="3">
    <source>
        <dbReference type="Proteomes" id="UP000002457"/>
    </source>
</evidence>
<accession>B8GDI2</accession>
<dbReference type="GeneID" id="7272015"/>
<dbReference type="STRING" id="521011.Mpal_2034"/>
<keyword evidence="3" id="KW-1185">Reference proteome</keyword>
<feature type="region of interest" description="Disordered" evidence="1">
    <location>
        <begin position="91"/>
        <end position="115"/>
    </location>
</feature>
<reference evidence="2 3" key="1">
    <citation type="journal article" date="2015" name="Genome Announc.">
        <title>Complete Genome Sequence of Methanosphaerula palustris E1-9CT, a Hydrogenotrophic Methanogen Isolated from a Minerotrophic Fen Peatland.</title>
        <authorList>
            <person name="Cadillo-Quiroz H."/>
            <person name="Browne P."/>
            <person name="Kyrpides N."/>
            <person name="Woyke T."/>
            <person name="Goodwin L."/>
            <person name="Detter C."/>
            <person name="Yavitt J.B."/>
            <person name="Zinder S.H."/>
        </authorList>
    </citation>
    <scope>NUCLEOTIDE SEQUENCE [LARGE SCALE GENOMIC DNA]</scope>
    <source>
        <strain evidence="3">ATCC BAA-1556 / DSM 19958 / E1-9c</strain>
    </source>
</reference>
<organism evidence="2 3">
    <name type="scientific">Methanosphaerula palustris (strain ATCC BAA-1556 / DSM 19958 / E1-9c)</name>
    <dbReference type="NCBI Taxonomy" id="521011"/>
    <lineage>
        <taxon>Archaea</taxon>
        <taxon>Methanobacteriati</taxon>
        <taxon>Methanobacteriota</taxon>
        <taxon>Stenosarchaea group</taxon>
        <taxon>Methanomicrobia</taxon>
        <taxon>Methanomicrobiales</taxon>
        <taxon>Methanoregulaceae</taxon>
        <taxon>Methanosphaerula</taxon>
    </lineage>
</organism>
<proteinExistence type="predicted"/>